<dbReference type="AlphaFoldDB" id="B7LSA3"/>
<feature type="transmembrane region" description="Helical" evidence="1">
    <location>
        <begin position="103"/>
        <end position="122"/>
    </location>
</feature>
<feature type="transmembrane region" description="Helical" evidence="1">
    <location>
        <begin position="217"/>
        <end position="240"/>
    </location>
</feature>
<dbReference type="InterPro" id="IPR025291">
    <property type="entry name" value="DUF4153"/>
</dbReference>
<feature type="transmembrane region" description="Helical" evidence="1">
    <location>
        <begin position="356"/>
        <end position="376"/>
    </location>
</feature>
<accession>B7LSA3</accession>
<feature type="transmembrane region" description="Helical" evidence="1">
    <location>
        <begin position="252"/>
        <end position="272"/>
    </location>
</feature>
<proteinExistence type="predicted"/>
<keyword evidence="1" id="KW-0472">Membrane</keyword>
<name>B7LSA3_ESCF3</name>
<feature type="transmembrane region" description="Helical" evidence="1">
    <location>
        <begin position="70"/>
        <end position="88"/>
    </location>
</feature>
<dbReference type="EMBL" id="CU928158">
    <property type="protein sequence ID" value="CAQ90846.1"/>
    <property type="molecule type" value="Genomic_DNA"/>
</dbReference>
<evidence type="ECO:0008006" key="4">
    <source>
        <dbReference type="Google" id="ProtNLM"/>
    </source>
</evidence>
<feature type="transmembrane region" description="Helical" evidence="1">
    <location>
        <begin position="284"/>
        <end position="310"/>
    </location>
</feature>
<keyword evidence="3" id="KW-1185">Reference proteome</keyword>
<dbReference type="Pfam" id="PF13687">
    <property type="entry name" value="DUF4153"/>
    <property type="match status" value="1"/>
</dbReference>
<feature type="transmembrane region" description="Helical" evidence="1">
    <location>
        <begin position="43"/>
        <end position="63"/>
    </location>
</feature>
<dbReference type="KEGG" id="efe:EFER_3368"/>
<evidence type="ECO:0000313" key="2">
    <source>
        <dbReference type="EMBL" id="CAQ90846.1"/>
    </source>
</evidence>
<feature type="transmembrane region" description="Helical" evidence="1">
    <location>
        <begin position="142"/>
        <end position="167"/>
    </location>
</feature>
<dbReference type="Proteomes" id="UP000000745">
    <property type="component" value="Chromosome"/>
</dbReference>
<feature type="transmembrane region" description="Helical" evidence="1">
    <location>
        <begin position="16"/>
        <end position="37"/>
    </location>
</feature>
<keyword evidence="1" id="KW-0812">Transmembrane</keyword>
<dbReference type="OrthoDB" id="7022049at2"/>
<protein>
    <recommendedName>
        <fullName evidence="4">DUF4153 domain-containing protein</fullName>
    </recommendedName>
</protein>
<keyword evidence="1" id="KW-1133">Transmembrane helix</keyword>
<sequence>MEQNMDSTELSLKTRWGMALTGLIQGGICYLLMTYLVPIHDSWLFFGLPATLAISLTLLLTVVSFKQRALWGWLAVIAFVVLALSWWQKYNAEGMDRWQQYEMLFLFGCRLLFMALLALPWLQYRLHEGKGIPSYSYFYNQLWHNALTVFVFIVLQGLVWLVLLLWSSLFRLVGIYFFKTLFFDSEWFLYITTGLITALAVILARTQPRLITAIQKLLTLIATGLLPLVSVLALLFIVTLPFTGLEMISERISAAALLSTLALILLLLMAIVREPQKSSLPYPIALRCVIKASLLIAPVFVLLAGWALWLRIHPYGWTPERLYGALIVLVLLIWSVGYVASIVRRGCNPLLLQGKVILALSLFIFTILLLLSSPVLDVQRISVNSHMARYQSGKITADQVSLYMLQRNGRAGREALEKLAKDDTFTSDNKRAGQLARILKNSDDDTFVVTAELLAKMVTIAPGSQTPDKEFWEGVMEYRYRVISCNKPDRCVIVSQDLNTDGKPEQVLFTFGDRELSSDVLVFGYEEHKWKLIETLMAPSGLTRDRLLKAVAENKIGAIPQVRQDLTVDGKRLKRSY</sequence>
<dbReference type="HOGENOM" id="CLU_030637_1_1_6"/>
<feature type="transmembrane region" description="Helical" evidence="1">
    <location>
        <begin position="322"/>
        <end position="344"/>
    </location>
</feature>
<evidence type="ECO:0000313" key="3">
    <source>
        <dbReference type="Proteomes" id="UP000000745"/>
    </source>
</evidence>
<gene>
    <name evidence="2" type="primary">yhgE</name>
    <name evidence="2" type="ordered locus">EFER_3368</name>
</gene>
<feature type="transmembrane region" description="Helical" evidence="1">
    <location>
        <begin position="187"/>
        <end position="205"/>
    </location>
</feature>
<evidence type="ECO:0000256" key="1">
    <source>
        <dbReference type="SAM" id="Phobius"/>
    </source>
</evidence>
<reference evidence="3" key="1">
    <citation type="journal article" date="2009" name="PLoS Genet.">
        <title>Organised genome dynamics in the Escherichia coli species results in highly diverse adaptive paths.</title>
        <authorList>
            <person name="Touchon M."/>
            <person name="Hoede C."/>
            <person name="Tenaillon O."/>
            <person name="Barbe V."/>
            <person name="Baeriswyl S."/>
            <person name="Bidet P."/>
            <person name="Bingen E."/>
            <person name="Bonacorsi S."/>
            <person name="Bouchier C."/>
            <person name="Bouvet O."/>
            <person name="Calteau A."/>
            <person name="Chiapello H."/>
            <person name="Clermont O."/>
            <person name="Cruveiller S."/>
            <person name="Danchin A."/>
            <person name="Diard M."/>
            <person name="Dossat C."/>
            <person name="Karoui M.E."/>
            <person name="Frapy E."/>
            <person name="Garry L."/>
            <person name="Ghigo J.M."/>
            <person name="Gilles A.M."/>
            <person name="Johnson J."/>
            <person name="Le Bouguenec C."/>
            <person name="Lescat M."/>
            <person name="Mangenot S."/>
            <person name="Martinez-Jehanne V."/>
            <person name="Matic I."/>
            <person name="Nassif X."/>
            <person name="Oztas S."/>
            <person name="Petit M.A."/>
            <person name="Pichon C."/>
            <person name="Rouy Z."/>
            <person name="Ruf C.S."/>
            <person name="Schneider D."/>
            <person name="Tourret J."/>
            <person name="Vacherie B."/>
            <person name="Vallenet D."/>
            <person name="Medigue C."/>
            <person name="Rocha E.P.C."/>
            <person name="Denamur E."/>
        </authorList>
    </citation>
    <scope>NUCLEOTIDE SEQUENCE [LARGE SCALE GENOMIC DNA]</scope>
    <source>
        <strain evidence="3">ATCC 35469 / DSM 13698 / BCRC 15582 / CCUG 18766 / IAM 14443 / JCM 21226 / LMG 7866 / NBRC 102419 / NCTC 12128 / CDC 0568-73</strain>
    </source>
</reference>
<organism evidence="2 3">
    <name type="scientific">Escherichia fergusonii (strain ATCC 35469 / DSM 13698 / CCUG 18766 / IAM 14443 / JCM 21226 / LMG 7866 / NBRC 102419 / NCTC 12128 / CDC 0568-73)</name>
    <dbReference type="NCBI Taxonomy" id="585054"/>
    <lineage>
        <taxon>Bacteria</taxon>
        <taxon>Pseudomonadati</taxon>
        <taxon>Pseudomonadota</taxon>
        <taxon>Gammaproteobacteria</taxon>
        <taxon>Enterobacterales</taxon>
        <taxon>Enterobacteriaceae</taxon>
        <taxon>Escherichia</taxon>
    </lineage>
</organism>